<feature type="region of interest" description="Disordered" evidence="3">
    <location>
        <begin position="59"/>
        <end position="108"/>
    </location>
</feature>
<comment type="subcellular location">
    <subcellularLocation>
        <location evidence="1">Nucleus</location>
    </subcellularLocation>
</comment>
<evidence type="ECO:0000256" key="2">
    <source>
        <dbReference type="ARBA" id="ARBA00023242"/>
    </source>
</evidence>
<keyword evidence="7" id="KW-1185">Reference proteome</keyword>
<dbReference type="Proteomes" id="UP000827721">
    <property type="component" value="Unassembled WGS sequence"/>
</dbReference>
<reference evidence="6 7" key="1">
    <citation type="submission" date="2021-02" db="EMBL/GenBank/DDBJ databases">
        <title>Plant Genome Project.</title>
        <authorList>
            <person name="Zhang R.-G."/>
        </authorList>
    </citation>
    <scope>NUCLEOTIDE SEQUENCE [LARGE SCALE GENOMIC DNA]</scope>
    <source>
        <tissue evidence="6">Leaves</tissue>
    </source>
</reference>
<dbReference type="EMBL" id="JAFEMO010000004">
    <property type="protein sequence ID" value="KAH7571774.1"/>
    <property type="molecule type" value="Genomic_DNA"/>
</dbReference>
<dbReference type="InterPro" id="IPR001005">
    <property type="entry name" value="SANT/Myb"/>
</dbReference>
<dbReference type="CDD" id="cd00167">
    <property type="entry name" value="SANT"/>
    <property type="match status" value="1"/>
</dbReference>
<dbReference type="Gene3D" id="1.10.10.60">
    <property type="entry name" value="Homeodomain-like"/>
    <property type="match status" value="1"/>
</dbReference>
<evidence type="ECO:0000313" key="7">
    <source>
        <dbReference type="Proteomes" id="UP000827721"/>
    </source>
</evidence>
<dbReference type="PROSITE" id="PS50090">
    <property type="entry name" value="MYB_LIKE"/>
    <property type="match status" value="1"/>
</dbReference>
<feature type="compositionally biased region" description="Polar residues" evidence="3">
    <location>
        <begin position="75"/>
        <end position="89"/>
    </location>
</feature>
<sequence length="156" mass="17952">MGGIAWSEEEDQLLKKCIAQYGEGKWHRIPLLSGIYLHQLQITTKVEVLRPQPRHCNVATPMPVPPPLRLEEVPTQPSQEESSLSTPSILQHPEFKQSQNVESNEKPGNIEDVNFGELLVDFDLEQVILTDYQTSSNWEWNDDLMILDMDIWTHSF</sequence>
<accession>A0ABQ8I562</accession>
<name>A0ABQ8I562_9ROSI</name>
<evidence type="ECO:0000313" key="6">
    <source>
        <dbReference type="EMBL" id="KAH7571774.1"/>
    </source>
</evidence>
<evidence type="ECO:0000259" key="5">
    <source>
        <dbReference type="PROSITE" id="PS51294"/>
    </source>
</evidence>
<dbReference type="PROSITE" id="PS51294">
    <property type="entry name" value="HTH_MYB"/>
    <property type="match status" value="1"/>
</dbReference>
<keyword evidence="2" id="KW-0539">Nucleus</keyword>
<evidence type="ECO:0000259" key="4">
    <source>
        <dbReference type="PROSITE" id="PS50090"/>
    </source>
</evidence>
<evidence type="ECO:0000256" key="1">
    <source>
        <dbReference type="ARBA" id="ARBA00004123"/>
    </source>
</evidence>
<gene>
    <name evidence="6" type="ORF">JRO89_XS04G0138000</name>
</gene>
<feature type="domain" description="Myb-like" evidence="4">
    <location>
        <begin position="6"/>
        <end position="29"/>
    </location>
</feature>
<proteinExistence type="predicted"/>
<dbReference type="InterPro" id="IPR009057">
    <property type="entry name" value="Homeodomain-like_sf"/>
</dbReference>
<comment type="caution">
    <text evidence="6">The sequence shown here is derived from an EMBL/GenBank/DDBJ whole genome shotgun (WGS) entry which is preliminary data.</text>
</comment>
<evidence type="ECO:0000256" key="3">
    <source>
        <dbReference type="SAM" id="MobiDB-lite"/>
    </source>
</evidence>
<feature type="domain" description="HTH myb-type" evidence="5">
    <location>
        <begin position="1"/>
        <end position="34"/>
    </location>
</feature>
<dbReference type="InterPro" id="IPR017930">
    <property type="entry name" value="Myb_dom"/>
</dbReference>
<protein>
    <submittedName>
        <fullName evidence="6">Uncharacterized protein</fullName>
    </submittedName>
</protein>
<organism evidence="6 7">
    <name type="scientific">Xanthoceras sorbifolium</name>
    <dbReference type="NCBI Taxonomy" id="99658"/>
    <lineage>
        <taxon>Eukaryota</taxon>
        <taxon>Viridiplantae</taxon>
        <taxon>Streptophyta</taxon>
        <taxon>Embryophyta</taxon>
        <taxon>Tracheophyta</taxon>
        <taxon>Spermatophyta</taxon>
        <taxon>Magnoliopsida</taxon>
        <taxon>eudicotyledons</taxon>
        <taxon>Gunneridae</taxon>
        <taxon>Pentapetalae</taxon>
        <taxon>rosids</taxon>
        <taxon>malvids</taxon>
        <taxon>Sapindales</taxon>
        <taxon>Sapindaceae</taxon>
        <taxon>Xanthoceroideae</taxon>
        <taxon>Xanthoceras</taxon>
    </lineage>
</organism>
<dbReference type="Pfam" id="PF00249">
    <property type="entry name" value="Myb_DNA-binding"/>
    <property type="match status" value="1"/>
</dbReference>
<dbReference type="SUPFAM" id="SSF46689">
    <property type="entry name" value="Homeodomain-like"/>
    <property type="match status" value="1"/>
</dbReference>